<protein>
    <submittedName>
        <fullName evidence="1">Uncharacterized protein</fullName>
    </submittedName>
</protein>
<gene>
    <name evidence="1" type="ORF">BJ322DRAFT_1064876</name>
</gene>
<keyword evidence="2" id="KW-1185">Reference proteome</keyword>
<dbReference type="EMBL" id="WIUZ02000008">
    <property type="protein sequence ID" value="KAF9784516.1"/>
    <property type="molecule type" value="Genomic_DNA"/>
</dbReference>
<evidence type="ECO:0000313" key="2">
    <source>
        <dbReference type="Proteomes" id="UP000736335"/>
    </source>
</evidence>
<dbReference type="Proteomes" id="UP000736335">
    <property type="component" value="Unassembled WGS sequence"/>
</dbReference>
<organism evidence="1 2">
    <name type="scientific">Thelephora terrestris</name>
    <dbReference type="NCBI Taxonomy" id="56493"/>
    <lineage>
        <taxon>Eukaryota</taxon>
        <taxon>Fungi</taxon>
        <taxon>Dikarya</taxon>
        <taxon>Basidiomycota</taxon>
        <taxon>Agaricomycotina</taxon>
        <taxon>Agaricomycetes</taxon>
        <taxon>Thelephorales</taxon>
        <taxon>Thelephoraceae</taxon>
        <taxon>Thelephora</taxon>
    </lineage>
</organism>
<reference evidence="1" key="1">
    <citation type="journal article" date="2020" name="Nat. Commun.">
        <title>Large-scale genome sequencing of mycorrhizal fungi provides insights into the early evolution of symbiotic traits.</title>
        <authorList>
            <person name="Miyauchi S."/>
            <person name="Kiss E."/>
            <person name="Kuo A."/>
            <person name="Drula E."/>
            <person name="Kohler A."/>
            <person name="Sanchez-Garcia M."/>
            <person name="Morin E."/>
            <person name="Andreopoulos B."/>
            <person name="Barry K.W."/>
            <person name="Bonito G."/>
            <person name="Buee M."/>
            <person name="Carver A."/>
            <person name="Chen C."/>
            <person name="Cichocki N."/>
            <person name="Clum A."/>
            <person name="Culley D."/>
            <person name="Crous P.W."/>
            <person name="Fauchery L."/>
            <person name="Girlanda M."/>
            <person name="Hayes R.D."/>
            <person name="Keri Z."/>
            <person name="LaButti K."/>
            <person name="Lipzen A."/>
            <person name="Lombard V."/>
            <person name="Magnuson J."/>
            <person name="Maillard F."/>
            <person name="Murat C."/>
            <person name="Nolan M."/>
            <person name="Ohm R.A."/>
            <person name="Pangilinan J."/>
            <person name="Pereira M.F."/>
            <person name="Perotto S."/>
            <person name="Peter M."/>
            <person name="Pfister S."/>
            <person name="Riley R."/>
            <person name="Sitrit Y."/>
            <person name="Stielow J.B."/>
            <person name="Szollosi G."/>
            <person name="Zifcakova L."/>
            <person name="Stursova M."/>
            <person name="Spatafora J.W."/>
            <person name="Tedersoo L."/>
            <person name="Vaario L.M."/>
            <person name="Yamada A."/>
            <person name="Yan M."/>
            <person name="Wang P."/>
            <person name="Xu J."/>
            <person name="Bruns T."/>
            <person name="Baldrian P."/>
            <person name="Vilgalys R."/>
            <person name="Dunand C."/>
            <person name="Henrissat B."/>
            <person name="Grigoriev I.V."/>
            <person name="Hibbett D."/>
            <person name="Nagy L.G."/>
            <person name="Martin F.M."/>
        </authorList>
    </citation>
    <scope>NUCLEOTIDE SEQUENCE</scope>
    <source>
        <strain evidence="1">UH-Tt-Lm1</strain>
    </source>
</reference>
<dbReference type="OrthoDB" id="2135762at2759"/>
<accession>A0A9P6HDJ3</accession>
<reference evidence="1" key="2">
    <citation type="submission" date="2020-11" db="EMBL/GenBank/DDBJ databases">
        <authorList>
            <consortium name="DOE Joint Genome Institute"/>
            <person name="Kuo A."/>
            <person name="Miyauchi S."/>
            <person name="Kiss E."/>
            <person name="Drula E."/>
            <person name="Kohler A."/>
            <person name="Sanchez-Garcia M."/>
            <person name="Andreopoulos B."/>
            <person name="Barry K.W."/>
            <person name="Bonito G."/>
            <person name="Buee M."/>
            <person name="Carver A."/>
            <person name="Chen C."/>
            <person name="Cichocki N."/>
            <person name="Clum A."/>
            <person name="Culley D."/>
            <person name="Crous P.W."/>
            <person name="Fauchery L."/>
            <person name="Girlanda M."/>
            <person name="Hayes R."/>
            <person name="Keri Z."/>
            <person name="Labutti K."/>
            <person name="Lipzen A."/>
            <person name="Lombard V."/>
            <person name="Magnuson J."/>
            <person name="Maillard F."/>
            <person name="Morin E."/>
            <person name="Murat C."/>
            <person name="Nolan M."/>
            <person name="Ohm R."/>
            <person name="Pangilinan J."/>
            <person name="Pereira M."/>
            <person name="Perotto S."/>
            <person name="Peter M."/>
            <person name="Riley R."/>
            <person name="Sitrit Y."/>
            <person name="Stielow B."/>
            <person name="Szollosi G."/>
            <person name="Zifcakova L."/>
            <person name="Stursova M."/>
            <person name="Spatafora J.W."/>
            <person name="Tedersoo L."/>
            <person name="Vaario L.-M."/>
            <person name="Yamada A."/>
            <person name="Yan M."/>
            <person name="Wang P."/>
            <person name="Xu J."/>
            <person name="Bruns T."/>
            <person name="Baldrian P."/>
            <person name="Vilgalys R."/>
            <person name="Henrissat B."/>
            <person name="Grigoriev I.V."/>
            <person name="Hibbett D."/>
            <person name="Nagy L.G."/>
            <person name="Martin F.M."/>
        </authorList>
    </citation>
    <scope>NUCLEOTIDE SEQUENCE</scope>
    <source>
        <strain evidence="1">UH-Tt-Lm1</strain>
    </source>
</reference>
<name>A0A9P6HDJ3_9AGAM</name>
<proteinExistence type="predicted"/>
<sequence>MNSATTAREDVQRVSIDTINDWKRIKSNFSSAAFAALDEILEASGGSVDKDALLPHVDQFIQKTFEIARANVRVNGRNLDEVPESEEDSETFDEGLDRRIWSLGEQCMQWDVDISKKRRERPLEVERLLKDLLSRLDEDEPMEEDTEVEVDEEALIPSHLDELATETNDICEELDHLVPIQSQRLETLLNTQNELRKSKIL</sequence>
<evidence type="ECO:0000313" key="1">
    <source>
        <dbReference type="EMBL" id="KAF9784516.1"/>
    </source>
</evidence>
<comment type="caution">
    <text evidence="1">The sequence shown here is derived from an EMBL/GenBank/DDBJ whole genome shotgun (WGS) entry which is preliminary data.</text>
</comment>
<dbReference type="AlphaFoldDB" id="A0A9P6HDJ3"/>